<name>A0A0L0C8H0_LUCCU</name>
<feature type="non-terminal residue" evidence="2">
    <location>
        <position position="173"/>
    </location>
</feature>
<evidence type="ECO:0008006" key="4">
    <source>
        <dbReference type="Google" id="ProtNLM"/>
    </source>
</evidence>
<organism evidence="2 3">
    <name type="scientific">Lucilia cuprina</name>
    <name type="common">Green bottle fly</name>
    <name type="synonym">Australian sheep blowfly</name>
    <dbReference type="NCBI Taxonomy" id="7375"/>
    <lineage>
        <taxon>Eukaryota</taxon>
        <taxon>Metazoa</taxon>
        <taxon>Ecdysozoa</taxon>
        <taxon>Arthropoda</taxon>
        <taxon>Hexapoda</taxon>
        <taxon>Insecta</taxon>
        <taxon>Pterygota</taxon>
        <taxon>Neoptera</taxon>
        <taxon>Endopterygota</taxon>
        <taxon>Diptera</taxon>
        <taxon>Brachycera</taxon>
        <taxon>Muscomorpha</taxon>
        <taxon>Oestroidea</taxon>
        <taxon>Calliphoridae</taxon>
        <taxon>Luciliinae</taxon>
        <taxon>Lucilia</taxon>
    </lineage>
</organism>
<feature type="chain" id="PRO_5005535697" description="Secreted protein" evidence="1">
    <location>
        <begin position="23"/>
        <end position="173"/>
    </location>
</feature>
<comment type="caution">
    <text evidence="2">The sequence shown here is derived from an EMBL/GenBank/DDBJ whole genome shotgun (WGS) entry which is preliminary data.</text>
</comment>
<evidence type="ECO:0000313" key="2">
    <source>
        <dbReference type="EMBL" id="KNC28540.1"/>
    </source>
</evidence>
<protein>
    <recommendedName>
        <fullName evidence="4">Secreted protein</fullName>
    </recommendedName>
</protein>
<keyword evidence="1" id="KW-0732">Signal</keyword>
<dbReference type="EMBL" id="JRES01000760">
    <property type="protein sequence ID" value="KNC28540.1"/>
    <property type="molecule type" value="Genomic_DNA"/>
</dbReference>
<keyword evidence="3" id="KW-1185">Reference proteome</keyword>
<evidence type="ECO:0000256" key="1">
    <source>
        <dbReference type="SAM" id="SignalP"/>
    </source>
</evidence>
<dbReference type="Proteomes" id="UP000037069">
    <property type="component" value="Unassembled WGS sequence"/>
</dbReference>
<dbReference type="OrthoDB" id="8061701at2759"/>
<proteinExistence type="predicted"/>
<feature type="signal peptide" evidence="1">
    <location>
        <begin position="1"/>
        <end position="22"/>
    </location>
</feature>
<sequence>MFIKNFKLFALYVLCLNIYAQARTLNVSQIGDVNIARSGDNWICDRIECPMSAFRCFVSKSNEGNPSVLTRVNACFTKDNRLVAHEEFYSHADPRSRIRVQVTSTRNGNIISHSNGLENFNEEKVNAHIQSEMNKMQANVNAQMEHLHDNLHSMNEKINSNILNQMQDFQHYL</sequence>
<accession>A0A0L0C8H0</accession>
<evidence type="ECO:0000313" key="3">
    <source>
        <dbReference type="Proteomes" id="UP000037069"/>
    </source>
</evidence>
<gene>
    <name evidence="2" type="ORF">FF38_05684</name>
</gene>
<reference evidence="2 3" key="1">
    <citation type="journal article" date="2015" name="Nat. Commun.">
        <title>Lucilia cuprina genome unlocks parasitic fly biology to underpin future interventions.</title>
        <authorList>
            <person name="Anstead C.A."/>
            <person name="Korhonen P.K."/>
            <person name="Young N.D."/>
            <person name="Hall R.S."/>
            <person name="Jex A.R."/>
            <person name="Murali S.C."/>
            <person name="Hughes D.S."/>
            <person name="Lee S.F."/>
            <person name="Perry T."/>
            <person name="Stroehlein A.J."/>
            <person name="Ansell B.R."/>
            <person name="Breugelmans B."/>
            <person name="Hofmann A."/>
            <person name="Qu J."/>
            <person name="Dugan S."/>
            <person name="Lee S.L."/>
            <person name="Chao H."/>
            <person name="Dinh H."/>
            <person name="Han Y."/>
            <person name="Doddapaneni H.V."/>
            <person name="Worley K.C."/>
            <person name="Muzny D.M."/>
            <person name="Ioannidis P."/>
            <person name="Waterhouse R.M."/>
            <person name="Zdobnov E.M."/>
            <person name="James P.J."/>
            <person name="Bagnall N.H."/>
            <person name="Kotze A.C."/>
            <person name="Gibbs R.A."/>
            <person name="Richards S."/>
            <person name="Batterham P."/>
            <person name="Gasser R.B."/>
        </authorList>
    </citation>
    <scope>NUCLEOTIDE SEQUENCE [LARGE SCALE GENOMIC DNA]</scope>
    <source>
        <strain evidence="2 3">LS</strain>
        <tissue evidence="2">Full body</tissue>
    </source>
</reference>
<dbReference type="AlphaFoldDB" id="A0A0L0C8H0"/>